<proteinExistence type="predicted"/>
<reference evidence="1" key="2">
    <citation type="journal article" date="2015" name="Fish Shellfish Immunol.">
        <title>Early steps in the European eel (Anguilla anguilla)-Vibrio vulnificus interaction in the gills: Role of the RtxA13 toxin.</title>
        <authorList>
            <person name="Callol A."/>
            <person name="Pajuelo D."/>
            <person name="Ebbesson L."/>
            <person name="Teles M."/>
            <person name="MacKenzie S."/>
            <person name="Amaro C."/>
        </authorList>
    </citation>
    <scope>NUCLEOTIDE SEQUENCE</scope>
</reference>
<reference evidence="1" key="1">
    <citation type="submission" date="2014-11" db="EMBL/GenBank/DDBJ databases">
        <authorList>
            <person name="Amaro Gonzalez C."/>
        </authorList>
    </citation>
    <scope>NUCLEOTIDE SEQUENCE</scope>
</reference>
<dbReference type="EMBL" id="GBXM01054614">
    <property type="protein sequence ID" value="JAH53963.1"/>
    <property type="molecule type" value="Transcribed_RNA"/>
</dbReference>
<sequence>MLERLRFYILFLPSLVQHYSIGIKDTT</sequence>
<accession>A0A0E9TMK5</accession>
<protein>
    <submittedName>
        <fullName evidence="1">Uncharacterized protein</fullName>
    </submittedName>
</protein>
<organism evidence="1">
    <name type="scientific">Anguilla anguilla</name>
    <name type="common">European freshwater eel</name>
    <name type="synonym">Muraena anguilla</name>
    <dbReference type="NCBI Taxonomy" id="7936"/>
    <lineage>
        <taxon>Eukaryota</taxon>
        <taxon>Metazoa</taxon>
        <taxon>Chordata</taxon>
        <taxon>Craniata</taxon>
        <taxon>Vertebrata</taxon>
        <taxon>Euteleostomi</taxon>
        <taxon>Actinopterygii</taxon>
        <taxon>Neopterygii</taxon>
        <taxon>Teleostei</taxon>
        <taxon>Anguilliformes</taxon>
        <taxon>Anguillidae</taxon>
        <taxon>Anguilla</taxon>
    </lineage>
</organism>
<dbReference type="AlphaFoldDB" id="A0A0E9TMK5"/>
<name>A0A0E9TMK5_ANGAN</name>
<evidence type="ECO:0000313" key="1">
    <source>
        <dbReference type="EMBL" id="JAH53963.1"/>
    </source>
</evidence>